<evidence type="ECO:0000256" key="3">
    <source>
        <dbReference type="ARBA" id="ARBA00022574"/>
    </source>
</evidence>
<dbReference type="Gene3D" id="2.130.10.10">
    <property type="entry name" value="YVTN repeat-like/Quinoprotein amine dehydrogenase"/>
    <property type="match status" value="1"/>
</dbReference>
<dbReference type="EMBL" id="CP151515">
    <property type="protein sequence ID" value="WZN66572.1"/>
    <property type="molecule type" value="Genomic_DNA"/>
</dbReference>
<accession>A0AAX4PKY7</accession>
<organism evidence="10 11">
    <name type="scientific">Chloropicon roscoffensis</name>
    <dbReference type="NCBI Taxonomy" id="1461544"/>
    <lineage>
        <taxon>Eukaryota</taxon>
        <taxon>Viridiplantae</taxon>
        <taxon>Chlorophyta</taxon>
        <taxon>Chloropicophyceae</taxon>
        <taxon>Chloropicales</taxon>
        <taxon>Chloropicaceae</taxon>
        <taxon>Chloropicon</taxon>
    </lineage>
</organism>
<evidence type="ECO:0000256" key="1">
    <source>
        <dbReference type="ARBA" id="ARBA00004604"/>
    </source>
</evidence>
<dbReference type="InterPro" id="IPR040382">
    <property type="entry name" value="NOL10/Enp2"/>
</dbReference>
<dbReference type="Pfam" id="PF08159">
    <property type="entry name" value="NUC153"/>
    <property type="match status" value="1"/>
</dbReference>
<keyword evidence="3" id="KW-0853">WD repeat</keyword>
<evidence type="ECO:0000313" key="10">
    <source>
        <dbReference type="EMBL" id="WZN66572.1"/>
    </source>
</evidence>
<dbReference type="InterPro" id="IPR036322">
    <property type="entry name" value="WD40_repeat_dom_sf"/>
</dbReference>
<dbReference type="Pfam" id="PF23097">
    <property type="entry name" value="NOL10_2nd"/>
    <property type="match status" value="1"/>
</dbReference>
<dbReference type="InterPro" id="IPR056550">
    <property type="entry name" value="NOL10_2nd"/>
</dbReference>
<keyword evidence="11" id="KW-1185">Reference proteome</keyword>
<feature type="region of interest" description="Disordered" evidence="6">
    <location>
        <begin position="524"/>
        <end position="631"/>
    </location>
</feature>
<evidence type="ECO:0000256" key="4">
    <source>
        <dbReference type="ARBA" id="ARBA00022737"/>
    </source>
</evidence>
<dbReference type="GO" id="GO:0000462">
    <property type="term" value="P:maturation of SSU-rRNA from tricistronic rRNA transcript (SSU-rRNA, 5.8S rRNA, LSU-rRNA)"/>
    <property type="evidence" value="ECO:0007669"/>
    <property type="project" value="TreeGrafter"/>
</dbReference>
<gene>
    <name evidence="10" type="ORF">HKI87_15g81390</name>
</gene>
<feature type="compositionally biased region" description="Acidic residues" evidence="6">
    <location>
        <begin position="546"/>
        <end position="558"/>
    </location>
</feature>
<comment type="subcellular location">
    <subcellularLocation>
        <location evidence="1">Nucleus</location>
        <location evidence="1">Nucleolus</location>
    </subcellularLocation>
</comment>
<feature type="compositionally biased region" description="Basic and acidic residues" evidence="6">
    <location>
        <begin position="559"/>
        <end position="572"/>
    </location>
</feature>
<dbReference type="Proteomes" id="UP001472866">
    <property type="component" value="Chromosome 15"/>
</dbReference>
<dbReference type="PANTHER" id="PTHR14927">
    <property type="entry name" value="NUCLEOLAR PROTEIN 10"/>
    <property type="match status" value="1"/>
</dbReference>
<keyword evidence="5" id="KW-0539">Nucleus</keyword>
<keyword evidence="4" id="KW-0677">Repeat</keyword>
<dbReference type="PANTHER" id="PTHR14927:SF0">
    <property type="entry name" value="NUCLEOLAR PROTEIN 10"/>
    <property type="match status" value="1"/>
</dbReference>
<name>A0AAX4PKY7_9CHLO</name>
<dbReference type="Pfam" id="PF23098">
    <property type="entry name" value="Beta-prop_NOL10_N"/>
    <property type="match status" value="1"/>
</dbReference>
<protein>
    <submittedName>
        <fullName evidence="10">Nucleolar protein 10</fullName>
    </submittedName>
</protein>
<feature type="domain" description="NUC153" evidence="7">
    <location>
        <begin position="505"/>
        <end position="532"/>
    </location>
</feature>
<evidence type="ECO:0000256" key="5">
    <source>
        <dbReference type="ARBA" id="ARBA00023242"/>
    </source>
</evidence>
<feature type="region of interest" description="Disordered" evidence="6">
    <location>
        <begin position="479"/>
        <end position="500"/>
    </location>
</feature>
<evidence type="ECO:0000256" key="2">
    <source>
        <dbReference type="ARBA" id="ARBA00005264"/>
    </source>
</evidence>
<dbReference type="GO" id="GO:0032040">
    <property type="term" value="C:small-subunit processome"/>
    <property type="evidence" value="ECO:0007669"/>
    <property type="project" value="TreeGrafter"/>
</dbReference>
<reference evidence="10 11" key="1">
    <citation type="submission" date="2024-03" db="EMBL/GenBank/DDBJ databases">
        <title>Complete genome sequence of the green alga Chloropicon roscoffensis RCC1871.</title>
        <authorList>
            <person name="Lemieux C."/>
            <person name="Pombert J.-F."/>
            <person name="Otis C."/>
            <person name="Turmel M."/>
        </authorList>
    </citation>
    <scope>NUCLEOTIDE SEQUENCE [LARGE SCALE GENOMIC DNA]</scope>
    <source>
        <strain evidence="10 11">RCC1871</strain>
    </source>
</reference>
<dbReference type="InterPro" id="IPR012580">
    <property type="entry name" value="NUC153"/>
</dbReference>
<evidence type="ECO:0000256" key="6">
    <source>
        <dbReference type="SAM" id="MobiDB-lite"/>
    </source>
</evidence>
<dbReference type="SUPFAM" id="SSF50978">
    <property type="entry name" value="WD40 repeat-like"/>
    <property type="match status" value="1"/>
</dbReference>
<dbReference type="InterPro" id="IPR056551">
    <property type="entry name" value="Beta-prop_NOL10_N"/>
</dbReference>
<proteinExistence type="inferred from homology"/>
<evidence type="ECO:0000313" key="11">
    <source>
        <dbReference type="Proteomes" id="UP001472866"/>
    </source>
</evidence>
<dbReference type="InterPro" id="IPR015943">
    <property type="entry name" value="WD40/YVTN_repeat-like_dom_sf"/>
</dbReference>
<feature type="domain" description="Nucleolar protein 10-like N-terminal" evidence="9">
    <location>
        <begin position="1"/>
        <end position="383"/>
    </location>
</feature>
<dbReference type="AlphaFoldDB" id="A0AAX4PKY7"/>
<comment type="similarity">
    <text evidence="2">Belongs to the WD repeat NOL10/ENP2 family.</text>
</comment>
<evidence type="ECO:0000259" key="8">
    <source>
        <dbReference type="Pfam" id="PF23097"/>
    </source>
</evidence>
<evidence type="ECO:0000259" key="7">
    <source>
        <dbReference type="Pfam" id="PF08159"/>
    </source>
</evidence>
<dbReference type="GO" id="GO:0030686">
    <property type="term" value="C:90S preribosome"/>
    <property type="evidence" value="ECO:0007669"/>
    <property type="project" value="TreeGrafter"/>
</dbReference>
<feature type="compositionally biased region" description="Basic residues" evidence="6">
    <location>
        <begin position="621"/>
        <end position="631"/>
    </location>
</feature>
<feature type="domain" description="Nucleolar protein 10-like second" evidence="8">
    <location>
        <begin position="393"/>
        <end position="439"/>
    </location>
</feature>
<sequence length="631" mass="70152">MKVTAADGVQVYELSAGKRLPHWLSDRKRRTLSKDADISRRVDLIQDLEFPAGCGKMKQSNDGEFILATGLHPPQVRCYELKETSMKFSRVLEAEIVQFQILSEDYSKLAFMCDNRTVCIHAKFGAYHKFRIPSPGRDFCYNPETCDLLLCGATAEVFRFNLHEGRFQTSLRAEGGGAGGMVGTGMEGGVESCGISPIHGLFATCGAGGSLVCHDLRTRSAVATFDVSSSVGQPGVALTAMRFDESGYQLGVGTAGGLVALYDLRSSKPLVVKDHLYDERIVDIKFRHPTKLSNSSNSAASHCVLSADRKACKLWRAGDGTTVTTIQPSGGGINDVMSSPSDGLVILGCDQPKMQVYFVPLLGPAPRWSSYLENVTEELGEQDRQQEAAPSAYDDYRFVTREDVKRLGLSHLLGTPVMRAYMHGFFVDQRLYHKAKSLSDPFAYDRYRQNVVREKLEEERRSRIAVAKKAPKINARLATKLMDERDGGAEEDLGETERPKSLLDDDRFASLFKDERFKIDEESEEYRLLHPNAPPSTKKPRFAAEDGSEEEESEEELLPEPKMRYGRKHDDIAEVPLGQRLDSGGDGDGQRRKVTGSRELTWTPERRRGGQETGVDASGSGKKRRRRKMKV</sequence>
<evidence type="ECO:0000259" key="9">
    <source>
        <dbReference type="Pfam" id="PF23098"/>
    </source>
</evidence>